<dbReference type="GO" id="GO:0071949">
    <property type="term" value="F:FAD binding"/>
    <property type="evidence" value="ECO:0007669"/>
    <property type="project" value="InterPro"/>
</dbReference>
<dbReference type="InterPro" id="IPR046373">
    <property type="entry name" value="Acyl-CoA_Oxase/DH_mid-dom_sf"/>
</dbReference>
<dbReference type="Proteomes" id="UP000613580">
    <property type="component" value="Unassembled WGS sequence"/>
</dbReference>
<dbReference type="Pfam" id="PF22924">
    <property type="entry name" value="ACOX_C_alpha1"/>
    <property type="match status" value="1"/>
</dbReference>
<dbReference type="EMBL" id="JACAZE010000001">
    <property type="protein sequence ID" value="KAF7323382.1"/>
    <property type="molecule type" value="Genomic_DNA"/>
</dbReference>
<dbReference type="SUPFAM" id="SSF56645">
    <property type="entry name" value="Acyl-CoA dehydrogenase NM domain-like"/>
    <property type="match status" value="1"/>
</dbReference>
<dbReference type="GO" id="GO:0055088">
    <property type="term" value="P:lipid homeostasis"/>
    <property type="evidence" value="ECO:0007669"/>
    <property type="project" value="TreeGrafter"/>
</dbReference>
<comment type="caution">
    <text evidence="2">The sequence shown here is derived from an EMBL/GenBank/DDBJ whole genome shotgun (WGS) entry which is preliminary data.</text>
</comment>
<keyword evidence="3" id="KW-1185">Reference proteome</keyword>
<dbReference type="AlphaFoldDB" id="A0A8H6TVA5"/>
<feature type="domain" description="Acyl-CoA oxidase C-alpha1" evidence="1">
    <location>
        <begin position="248"/>
        <end position="381"/>
    </location>
</feature>
<dbReference type="GO" id="GO:0003997">
    <property type="term" value="F:acyl-CoA oxidase activity"/>
    <property type="evidence" value="ECO:0007669"/>
    <property type="project" value="InterPro"/>
</dbReference>
<name>A0A8H6TVA5_MYCCL</name>
<dbReference type="InterPro" id="IPR055060">
    <property type="entry name" value="ACOX_C_alpha1"/>
</dbReference>
<dbReference type="InterPro" id="IPR009100">
    <property type="entry name" value="AcylCoA_DH/oxidase_NM_dom_sf"/>
</dbReference>
<dbReference type="GO" id="GO:0005504">
    <property type="term" value="F:fatty acid binding"/>
    <property type="evidence" value="ECO:0007669"/>
    <property type="project" value="TreeGrafter"/>
</dbReference>
<dbReference type="PANTHER" id="PTHR10909:SF382">
    <property type="entry name" value="ACYL-COENZYME A OXIDASE"/>
    <property type="match status" value="1"/>
</dbReference>
<evidence type="ECO:0000313" key="3">
    <source>
        <dbReference type="Proteomes" id="UP000613580"/>
    </source>
</evidence>
<dbReference type="OrthoDB" id="538336at2759"/>
<accession>A0A8H6TVA5</accession>
<evidence type="ECO:0000259" key="1">
    <source>
        <dbReference type="Pfam" id="PF22924"/>
    </source>
</evidence>
<evidence type="ECO:0000313" key="2">
    <source>
        <dbReference type="EMBL" id="KAF7323382.1"/>
    </source>
</evidence>
<dbReference type="InterPro" id="IPR012258">
    <property type="entry name" value="Acyl-CoA_oxidase"/>
</dbReference>
<dbReference type="GO" id="GO:0005777">
    <property type="term" value="C:peroxisome"/>
    <property type="evidence" value="ECO:0007669"/>
    <property type="project" value="InterPro"/>
</dbReference>
<dbReference type="Gene3D" id="1.20.140.10">
    <property type="entry name" value="Butyryl-CoA Dehydrogenase, subunit A, domain 3"/>
    <property type="match status" value="1"/>
</dbReference>
<protein>
    <submittedName>
        <fullName evidence="2">Acyl-CoA dehydrogenase NM domain-like protein</fullName>
    </submittedName>
</protein>
<dbReference type="Gene3D" id="2.40.110.10">
    <property type="entry name" value="Butyryl-CoA Dehydrogenase, subunit A, domain 2"/>
    <property type="match status" value="1"/>
</dbReference>
<organism evidence="2 3">
    <name type="scientific">Mycena chlorophos</name>
    <name type="common">Agaric fungus</name>
    <name type="synonym">Agaricus chlorophos</name>
    <dbReference type="NCBI Taxonomy" id="658473"/>
    <lineage>
        <taxon>Eukaryota</taxon>
        <taxon>Fungi</taxon>
        <taxon>Dikarya</taxon>
        <taxon>Basidiomycota</taxon>
        <taxon>Agaricomycotina</taxon>
        <taxon>Agaricomycetes</taxon>
        <taxon>Agaricomycetidae</taxon>
        <taxon>Agaricales</taxon>
        <taxon>Marasmiineae</taxon>
        <taxon>Mycenaceae</taxon>
        <taxon>Mycena</taxon>
    </lineage>
</organism>
<dbReference type="InterPro" id="IPR036250">
    <property type="entry name" value="AcylCo_DH-like_C"/>
</dbReference>
<sequence>MEAVEALLETRLFQQLVHGLGPNERMPVTVAKAQKVAEAYGMSLDDIATLSTKFWEMHAAPIVCENPATIVLLSIQYNLVLGTILDHVGRTKKDELRGLLEDLLKYRISGQFCLTELDHGLDAANLETTAELLEDGSGFVLNTPHPGAAKFMPPVVPCGSPCVGLVMARLIEHKKDLGVRPFLVNLSDGKDMLPGIVTRVLPYRGGSSPVWHSITSFHNLRIPLSALLVTHKVPFQQLIWRAAVGSISLAATALPAVAHASFIAAKYSQRRLVLGRPVIEFPTQHGPILDAFAKHFVFVAFYRRAAKIFANEGVERSVRHGIAACFKAVVTRDGQDAMIKLSERCGAQGLFNYNMISQMHADLRGNAVAEGDILVLSIRLVTELLLDRYALDTTFFAGFAPLDSPLAHHAAGLLATARATLQGPCKGLHRSEEFSRRVLPQCTKIVEAIGMHYAYASAVSAGLDARITRLYLASALKEDQSWYVEHLGMKREDMFVEEIEATRDALPLLDEWMASCGAEKFVKAPIVDRERWDAFVGSLEVFDGSRRARSEMVLSRL</sequence>
<dbReference type="PANTHER" id="PTHR10909">
    <property type="entry name" value="ELECTRON TRANSPORT OXIDOREDUCTASE"/>
    <property type="match status" value="1"/>
</dbReference>
<dbReference type="GO" id="GO:0033540">
    <property type="term" value="P:fatty acid beta-oxidation using acyl-CoA oxidase"/>
    <property type="evidence" value="ECO:0007669"/>
    <property type="project" value="TreeGrafter"/>
</dbReference>
<dbReference type="SUPFAM" id="SSF47203">
    <property type="entry name" value="Acyl-CoA dehydrogenase C-terminal domain-like"/>
    <property type="match status" value="1"/>
</dbReference>
<gene>
    <name evidence="2" type="ORF">HMN09_00119100</name>
</gene>
<reference evidence="2" key="1">
    <citation type="submission" date="2020-05" db="EMBL/GenBank/DDBJ databases">
        <title>Mycena genomes resolve the evolution of fungal bioluminescence.</title>
        <authorList>
            <person name="Tsai I.J."/>
        </authorList>
    </citation>
    <scope>NUCLEOTIDE SEQUENCE</scope>
    <source>
        <strain evidence="2">110903Hualien_Pintung</strain>
    </source>
</reference>
<proteinExistence type="predicted"/>